<dbReference type="InterPro" id="IPR017900">
    <property type="entry name" value="4Fe4S_Fe_S_CS"/>
</dbReference>
<dbReference type="Proteomes" id="UP000515703">
    <property type="component" value="Chromosome"/>
</dbReference>
<dbReference type="EMBL" id="AP023368">
    <property type="protein sequence ID" value="BCJ98666.1"/>
    <property type="molecule type" value="Genomic_DNA"/>
</dbReference>
<organism evidence="6 7">
    <name type="scientific">Anaerocolumna chitinilytica</name>
    <dbReference type="NCBI Taxonomy" id="1727145"/>
    <lineage>
        <taxon>Bacteria</taxon>
        <taxon>Bacillati</taxon>
        <taxon>Bacillota</taxon>
        <taxon>Clostridia</taxon>
        <taxon>Lachnospirales</taxon>
        <taxon>Lachnospiraceae</taxon>
        <taxon>Anaerocolumna</taxon>
    </lineage>
</organism>
<dbReference type="Pfam" id="PF13237">
    <property type="entry name" value="Fer4_10"/>
    <property type="match status" value="1"/>
</dbReference>
<proteinExistence type="predicted"/>
<keyword evidence="7" id="KW-1185">Reference proteome</keyword>
<evidence type="ECO:0000313" key="7">
    <source>
        <dbReference type="Proteomes" id="UP000515703"/>
    </source>
</evidence>
<keyword evidence="1" id="KW-0004">4Fe-4S</keyword>
<dbReference type="PROSITE" id="PS00198">
    <property type="entry name" value="4FE4S_FER_1"/>
    <property type="match status" value="1"/>
</dbReference>
<evidence type="ECO:0000256" key="3">
    <source>
        <dbReference type="ARBA" id="ARBA00023004"/>
    </source>
</evidence>
<reference evidence="6 7" key="1">
    <citation type="submission" date="2020-08" db="EMBL/GenBank/DDBJ databases">
        <title>Draft genome sequencing of an Anaerocolumna strain isolated from anoxic soil subjected to BSD treatment.</title>
        <authorList>
            <person name="Uek A."/>
            <person name="Tonouchi A."/>
        </authorList>
    </citation>
    <scope>NUCLEOTIDE SEQUENCE [LARGE SCALE GENOMIC DNA]</scope>
    <source>
        <strain evidence="6 7">CTTW</strain>
    </source>
</reference>
<dbReference type="KEGG" id="acht:bsdcttw_17070"/>
<evidence type="ECO:0000256" key="4">
    <source>
        <dbReference type="ARBA" id="ARBA00023014"/>
    </source>
</evidence>
<dbReference type="InterPro" id="IPR029039">
    <property type="entry name" value="Flavoprotein-like_sf"/>
</dbReference>
<feature type="domain" description="4Fe-4S ferredoxin-type" evidence="5">
    <location>
        <begin position="182"/>
        <end position="210"/>
    </location>
</feature>
<gene>
    <name evidence="6" type="ORF">bsdcttw_17070</name>
</gene>
<dbReference type="InterPro" id="IPR017896">
    <property type="entry name" value="4Fe4S_Fe-S-bd"/>
</dbReference>
<dbReference type="SUPFAM" id="SSF52218">
    <property type="entry name" value="Flavoproteins"/>
    <property type="match status" value="1"/>
</dbReference>
<reference evidence="6 7" key="2">
    <citation type="submission" date="2020-08" db="EMBL/GenBank/DDBJ databases">
        <authorList>
            <person name="Ueki A."/>
            <person name="Tonouchi A."/>
        </authorList>
    </citation>
    <scope>NUCLEOTIDE SEQUENCE [LARGE SCALE GENOMIC DNA]</scope>
    <source>
        <strain evidence="6 7">CTTW</strain>
    </source>
</reference>
<keyword evidence="4" id="KW-0411">Iron-sulfur</keyword>
<keyword evidence="2" id="KW-0479">Metal-binding</keyword>
<keyword evidence="3" id="KW-0408">Iron</keyword>
<dbReference type="PANTHER" id="PTHR43687">
    <property type="entry name" value="ADENYLYLSULFATE REDUCTASE, BETA SUBUNIT"/>
    <property type="match status" value="1"/>
</dbReference>
<sequence length="260" mass="29680">MKVLYFTSTGNCLYVAKRMGGELYSIPKAIKEGVYEFSDEKIGLVFPIYNLSVPPYVIEFIKKAKFNCNYLFAVMTYGMFDGASTSNLLKVAEQTGIAFSYVNIIKMVDNWIPRFRMENQVKNEHKKQIEKHLEVIISDINSSKGFVHKDTKLDKMMSNYFLESLQRTKEQTATIEKAHGIDRLFRIEDTCTKCSTCAKVCPVNNITVNDAKPIFDDKCISCLACTQNCPQNAIRLQGEKSKARFRNKNISLKEIIIANE</sequence>
<accession>A0A7I8DQU7</accession>
<evidence type="ECO:0000313" key="6">
    <source>
        <dbReference type="EMBL" id="BCJ98666.1"/>
    </source>
</evidence>
<dbReference type="SUPFAM" id="SSF54862">
    <property type="entry name" value="4Fe-4S ferredoxins"/>
    <property type="match status" value="1"/>
</dbReference>
<dbReference type="Gene3D" id="3.30.70.20">
    <property type="match status" value="1"/>
</dbReference>
<dbReference type="GO" id="GO:0046872">
    <property type="term" value="F:metal ion binding"/>
    <property type="evidence" value="ECO:0007669"/>
    <property type="project" value="UniProtKB-KW"/>
</dbReference>
<dbReference type="PANTHER" id="PTHR43687:SF1">
    <property type="entry name" value="FERREDOXIN III"/>
    <property type="match status" value="1"/>
</dbReference>
<name>A0A7I8DQU7_9FIRM</name>
<evidence type="ECO:0000256" key="2">
    <source>
        <dbReference type="ARBA" id="ARBA00022723"/>
    </source>
</evidence>
<dbReference type="PROSITE" id="PS51379">
    <property type="entry name" value="4FE4S_FER_2"/>
    <property type="match status" value="2"/>
</dbReference>
<protein>
    <submittedName>
        <fullName evidence="6">Flavodoxin</fullName>
    </submittedName>
</protein>
<dbReference type="GO" id="GO:0051539">
    <property type="term" value="F:4 iron, 4 sulfur cluster binding"/>
    <property type="evidence" value="ECO:0007669"/>
    <property type="project" value="UniProtKB-KW"/>
</dbReference>
<evidence type="ECO:0000256" key="1">
    <source>
        <dbReference type="ARBA" id="ARBA00022485"/>
    </source>
</evidence>
<evidence type="ECO:0000259" key="5">
    <source>
        <dbReference type="PROSITE" id="PS51379"/>
    </source>
</evidence>
<dbReference type="NCBIfam" id="NF038196">
    <property type="entry name" value="ferrodoxin_EFR1"/>
    <property type="match status" value="1"/>
</dbReference>
<dbReference type="RefSeq" id="WP_185258984.1">
    <property type="nucleotide sequence ID" value="NZ_AP023368.1"/>
</dbReference>
<dbReference type="InterPro" id="IPR050572">
    <property type="entry name" value="Fe-S_Ferredoxin"/>
</dbReference>
<dbReference type="InterPro" id="IPR047964">
    <property type="entry name" value="EFR1-like"/>
</dbReference>
<dbReference type="AlphaFoldDB" id="A0A7I8DQU7"/>
<feature type="domain" description="4Fe-4S ferredoxin-type" evidence="5">
    <location>
        <begin position="211"/>
        <end position="239"/>
    </location>
</feature>